<dbReference type="PROSITE" id="PS50278">
    <property type="entry name" value="PDGF_2"/>
    <property type="match status" value="1"/>
</dbReference>
<dbReference type="PANTHER" id="PTHR21719">
    <property type="entry name" value="FI06402P-RELATED"/>
    <property type="match status" value="1"/>
</dbReference>
<feature type="domain" description="Platelet-derived growth factor (PDGF) family profile" evidence="2">
    <location>
        <begin position="54"/>
        <end position="146"/>
    </location>
</feature>
<keyword evidence="1" id="KW-1133">Transmembrane helix</keyword>
<keyword evidence="4" id="KW-1185">Reference proteome</keyword>
<dbReference type="EMBL" id="JABSTR010002054">
    <property type="protein sequence ID" value="KAH9384298.1"/>
    <property type="molecule type" value="Genomic_DNA"/>
</dbReference>
<dbReference type="GO" id="GO:0008083">
    <property type="term" value="F:growth factor activity"/>
    <property type="evidence" value="ECO:0007669"/>
    <property type="project" value="InterPro"/>
</dbReference>
<evidence type="ECO:0000256" key="1">
    <source>
        <dbReference type="SAM" id="Phobius"/>
    </source>
</evidence>
<dbReference type="VEuPathDB" id="VectorBase:HLOH_050438"/>
<evidence type="ECO:0000313" key="4">
    <source>
        <dbReference type="Proteomes" id="UP000821853"/>
    </source>
</evidence>
<dbReference type="InterPro" id="IPR000072">
    <property type="entry name" value="PDGF/VEGF_dom"/>
</dbReference>
<dbReference type="Proteomes" id="UP000821853">
    <property type="component" value="Unassembled WGS sequence"/>
</dbReference>
<protein>
    <recommendedName>
        <fullName evidence="2">Platelet-derived growth factor (PDGF) family profile domain-containing protein</fullName>
    </recommendedName>
</protein>
<dbReference type="InterPro" id="IPR029034">
    <property type="entry name" value="Cystine-knot_cytokine"/>
</dbReference>
<dbReference type="GO" id="GO:0035099">
    <property type="term" value="P:hemocyte migration"/>
    <property type="evidence" value="ECO:0007669"/>
    <property type="project" value="TreeGrafter"/>
</dbReference>
<dbReference type="PANTHER" id="PTHR21719:SF1">
    <property type="entry name" value="FI06402P-RELATED"/>
    <property type="match status" value="1"/>
</dbReference>
<feature type="transmembrane region" description="Helical" evidence="1">
    <location>
        <begin position="12"/>
        <end position="29"/>
    </location>
</feature>
<keyword evidence="1" id="KW-0812">Transmembrane</keyword>
<name>A0A9J6HB47_HAELO</name>
<evidence type="ECO:0000313" key="3">
    <source>
        <dbReference type="EMBL" id="KAH9384298.1"/>
    </source>
</evidence>
<dbReference type="AlphaFoldDB" id="A0A9J6HB47"/>
<comment type="caution">
    <text evidence="3">The sequence shown here is derived from an EMBL/GenBank/DDBJ whole genome shotgun (WGS) entry which is preliminary data.</text>
</comment>
<dbReference type="OrthoDB" id="6370328at2759"/>
<sequence length="149" mass="17263">MARELYHVRRGLVWTALLVLCYCCAVGLWKSPKKYGNRAVQLASQHRRKAEREARCKFPQQRTVCVQDIYPNGSKRYTPHCTIVHRCAPDAGCCTTPEEHCQPKKIETIKRTFVVLKLIDGGKQRPRVESLAFDNHTECECRSKYDRIL</sequence>
<proteinExistence type="predicted"/>
<dbReference type="GO" id="GO:0016020">
    <property type="term" value="C:membrane"/>
    <property type="evidence" value="ECO:0007669"/>
    <property type="project" value="InterPro"/>
</dbReference>
<dbReference type="OMA" id="TMAKQYN"/>
<evidence type="ECO:0000259" key="2">
    <source>
        <dbReference type="PROSITE" id="PS50278"/>
    </source>
</evidence>
<accession>A0A9J6HB47</accession>
<dbReference type="Gene3D" id="2.10.90.10">
    <property type="entry name" value="Cystine-knot cytokines"/>
    <property type="match status" value="1"/>
</dbReference>
<gene>
    <name evidence="3" type="ORF">HPB48_026291</name>
</gene>
<organism evidence="3 4">
    <name type="scientific">Haemaphysalis longicornis</name>
    <name type="common">Bush tick</name>
    <dbReference type="NCBI Taxonomy" id="44386"/>
    <lineage>
        <taxon>Eukaryota</taxon>
        <taxon>Metazoa</taxon>
        <taxon>Ecdysozoa</taxon>
        <taxon>Arthropoda</taxon>
        <taxon>Chelicerata</taxon>
        <taxon>Arachnida</taxon>
        <taxon>Acari</taxon>
        <taxon>Parasitiformes</taxon>
        <taxon>Ixodida</taxon>
        <taxon>Ixodoidea</taxon>
        <taxon>Ixodidae</taxon>
        <taxon>Haemaphysalinae</taxon>
        <taxon>Haemaphysalis</taxon>
    </lineage>
</organism>
<reference evidence="3 4" key="1">
    <citation type="journal article" date="2020" name="Cell">
        <title>Large-Scale Comparative Analyses of Tick Genomes Elucidate Their Genetic Diversity and Vector Capacities.</title>
        <authorList>
            <consortium name="Tick Genome and Microbiome Consortium (TIGMIC)"/>
            <person name="Jia N."/>
            <person name="Wang J."/>
            <person name="Shi W."/>
            <person name="Du L."/>
            <person name="Sun Y."/>
            <person name="Zhan W."/>
            <person name="Jiang J.F."/>
            <person name="Wang Q."/>
            <person name="Zhang B."/>
            <person name="Ji P."/>
            <person name="Bell-Sakyi L."/>
            <person name="Cui X.M."/>
            <person name="Yuan T.T."/>
            <person name="Jiang B.G."/>
            <person name="Yang W.F."/>
            <person name="Lam T.T."/>
            <person name="Chang Q.C."/>
            <person name="Ding S.J."/>
            <person name="Wang X.J."/>
            <person name="Zhu J.G."/>
            <person name="Ruan X.D."/>
            <person name="Zhao L."/>
            <person name="Wei J.T."/>
            <person name="Ye R.Z."/>
            <person name="Que T.C."/>
            <person name="Du C.H."/>
            <person name="Zhou Y.H."/>
            <person name="Cheng J.X."/>
            <person name="Dai P.F."/>
            <person name="Guo W.B."/>
            <person name="Han X.H."/>
            <person name="Huang E.J."/>
            <person name="Li L.F."/>
            <person name="Wei W."/>
            <person name="Gao Y.C."/>
            <person name="Liu J.Z."/>
            <person name="Shao H.Z."/>
            <person name="Wang X."/>
            <person name="Wang C.C."/>
            <person name="Yang T.C."/>
            <person name="Huo Q.B."/>
            <person name="Li W."/>
            <person name="Chen H.Y."/>
            <person name="Chen S.E."/>
            <person name="Zhou L.G."/>
            <person name="Ni X.B."/>
            <person name="Tian J.H."/>
            <person name="Sheng Y."/>
            <person name="Liu T."/>
            <person name="Pan Y.S."/>
            <person name="Xia L.Y."/>
            <person name="Li J."/>
            <person name="Zhao F."/>
            <person name="Cao W.C."/>
        </authorList>
    </citation>
    <scope>NUCLEOTIDE SEQUENCE [LARGE SCALE GENOMIC DNA]</scope>
    <source>
        <strain evidence="3">HaeL-2018</strain>
    </source>
</reference>
<keyword evidence="1" id="KW-0472">Membrane</keyword>
<dbReference type="Pfam" id="PF00341">
    <property type="entry name" value="PDGF"/>
    <property type="match status" value="1"/>
</dbReference>
<dbReference type="SUPFAM" id="SSF57501">
    <property type="entry name" value="Cystine-knot cytokines"/>
    <property type="match status" value="1"/>
</dbReference>